<dbReference type="PANTHER" id="PTHR12526">
    <property type="entry name" value="GLYCOSYLTRANSFERASE"/>
    <property type="match status" value="1"/>
</dbReference>
<comment type="caution">
    <text evidence="2">The sequence shown here is derived from an EMBL/GenBank/DDBJ whole genome shotgun (WGS) entry which is preliminary data.</text>
</comment>
<evidence type="ECO:0000313" key="3">
    <source>
        <dbReference type="Proteomes" id="UP000289734"/>
    </source>
</evidence>
<proteinExistence type="predicted"/>
<dbReference type="Pfam" id="PF00534">
    <property type="entry name" value="Glycos_transf_1"/>
    <property type="match status" value="1"/>
</dbReference>
<evidence type="ECO:0000259" key="1">
    <source>
        <dbReference type="Pfam" id="PF00534"/>
    </source>
</evidence>
<dbReference type="Gene3D" id="3.40.50.2000">
    <property type="entry name" value="Glycogen Phosphorylase B"/>
    <property type="match status" value="2"/>
</dbReference>
<keyword evidence="2" id="KW-0808">Transferase</keyword>
<dbReference type="EMBL" id="SBKQ01000020">
    <property type="protein sequence ID" value="RXR27729.1"/>
    <property type="molecule type" value="Genomic_DNA"/>
</dbReference>
<dbReference type="AlphaFoldDB" id="A0A4Q1KFD5"/>
<dbReference type="Proteomes" id="UP000289734">
    <property type="component" value="Unassembled WGS sequence"/>
</dbReference>
<dbReference type="OrthoDB" id="9811239at2"/>
<accession>A0A4Q1KFD5</accession>
<sequence length="364" mass="41162">MKLLYITNGIKDPGGLERVLSVKASYLADELGYEVHILTLNNRGAVPFYTFSSTIIYHDIAVGGHPFAYFKSYLSGIKSKVNAIQPDVILVCDDGLKGFFLPLLLRKPCPMFYERHVSKVVELGERPSFFKKITVGVKFFLMQQFGKTFDQFVVLTPDNIKEWPMRNVRVIPNPLSFYPEASSTLTSQKVIAVGKQGLQKGYDRLLQSWVDVQKVHPDWQLEIYGKFDERYGLVELSRRLGVDNTVTFFPPVAAIQAKYLESSIFVLSSRFEGFGMVLIEAMACGVPCVTYDCPYGPADIVSHQEDGLVVPNNDIVAFAEALLHLIDNEKVRQAMGKAAKQNVRRYLPEVVMPQWDELFKRCKP</sequence>
<feature type="domain" description="Glycosyl transferase family 1" evidence="1">
    <location>
        <begin position="186"/>
        <end position="341"/>
    </location>
</feature>
<reference evidence="3" key="1">
    <citation type="submission" date="2019-01" db="EMBL/GenBank/DDBJ databases">
        <title>Cytophagaceae bacterium strain CAR-16.</title>
        <authorList>
            <person name="Chen W.-M."/>
        </authorList>
    </citation>
    <scope>NUCLEOTIDE SEQUENCE [LARGE SCALE GENOMIC DNA]</scope>
    <source>
        <strain evidence="3">ICH-30</strain>
    </source>
</reference>
<protein>
    <submittedName>
        <fullName evidence="2">Glycosyltransferase family 4 protein</fullName>
    </submittedName>
</protein>
<name>A0A4Q1KFD5_9FLAO</name>
<dbReference type="SUPFAM" id="SSF53756">
    <property type="entry name" value="UDP-Glycosyltransferase/glycogen phosphorylase"/>
    <property type="match status" value="1"/>
</dbReference>
<evidence type="ECO:0000313" key="2">
    <source>
        <dbReference type="EMBL" id="RXR27729.1"/>
    </source>
</evidence>
<dbReference type="PANTHER" id="PTHR12526:SF630">
    <property type="entry name" value="GLYCOSYLTRANSFERASE"/>
    <property type="match status" value="1"/>
</dbReference>
<gene>
    <name evidence="2" type="ORF">EQG68_14595</name>
</gene>
<keyword evidence="3" id="KW-1185">Reference proteome</keyword>
<dbReference type="GO" id="GO:0016757">
    <property type="term" value="F:glycosyltransferase activity"/>
    <property type="evidence" value="ECO:0007669"/>
    <property type="project" value="InterPro"/>
</dbReference>
<dbReference type="CDD" id="cd03820">
    <property type="entry name" value="GT4_AmsD-like"/>
    <property type="match status" value="1"/>
</dbReference>
<dbReference type="RefSeq" id="WP_129465628.1">
    <property type="nucleotide sequence ID" value="NZ_SBKQ01000020.1"/>
</dbReference>
<dbReference type="InterPro" id="IPR001296">
    <property type="entry name" value="Glyco_trans_1"/>
</dbReference>
<organism evidence="2 3">
    <name type="scientific">Flavobacterium piscinae</name>
    <dbReference type="NCBI Taxonomy" id="2506424"/>
    <lineage>
        <taxon>Bacteria</taxon>
        <taxon>Pseudomonadati</taxon>
        <taxon>Bacteroidota</taxon>
        <taxon>Flavobacteriia</taxon>
        <taxon>Flavobacteriales</taxon>
        <taxon>Flavobacteriaceae</taxon>
        <taxon>Flavobacterium</taxon>
    </lineage>
</organism>